<dbReference type="AlphaFoldDB" id="A0A1F7J4I1"/>
<keyword evidence="2 4" id="KW-0689">Ribosomal protein</keyword>
<accession>A0A1F7J4I1</accession>
<reference evidence="5 6" key="1">
    <citation type="journal article" date="2016" name="Nat. Commun.">
        <title>Thousands of microbial genomes shed light on interconnected biogeochemical processes in an aquifer system.</title>
        <authorList>
            <person name="Anantharaman K."/>
            <person name="Brown C.T."/>
            <person name="Hug L.A."/>
            <person name="Sharon I."/>
            <person name="Castelle C.J."/>
            <person name="Probst A.J."/>
            <person name="Thomas B.C."/>
            <person name="Singh A."/>
            <person name="Wilkins M.J."/>
            <person name="Karaoz U."/>
            <person name="Brodie E.L."/>
            <person name="Williams K.H."/>
            <person name="Hubbard S.S."/>
            <person name="Banfield J.F."/>
        </authorList>
    </citation>
    <scope>NUCLEOTIDE SEQUENCE [LARGE SCALE GENOMIC DNA]</scope>
</reference>
<keyword evidence="3 4" id="KW-0687">Ribonucleoprotein</keyword>
<evidence type="ECO:0000256" key="2">
    <source>
        <dbReference type="ARBA" id="ARBA00022980"/>
    </source>
</evidence>
<evidence type="ECO:0000256" key="3">
    <source>
        <dbReference type="ARBA" id="ARBA00023274"/>
    </source>
</evidence>
<evidence type="ECO:0000313" key="5">
    <source>
        <dbReference type="EMBL" id="OGK50507.1"/>
    </source>
</evidence>
<evidence type="ECO:0000313" key="6">
    <source>
        <dbReference type="Proteomes" id="UP000178558"/>
    </source>
</evidence>
<dbReference type="InterPro" id="IPR012677">
    <property type="entry name" value="Nucleotide-bd_a/b_plait_sf"/>
</dbReference>
<evidence type="ECO:0000256" key="1">
    <source>
        <dbReference type="ARBA" id="ARBA00006700"/>
    </source>
</evidence>
<dbReference type="EMBL" id="MGAQ01000015">
    <property type="protein sequence ID" value="OGK50507.1"/>
    <property type="molecule type" value="Genomic_DNA"/>
</dbReference>
<protein>
    <recommendedName>
        <fullName evidence="4">Large ribosomal subunit protein uL23</fullName>
    </recommendedName>
</protein>
<evidence type="ECO:0000256" key="4">
    <source>
        <dbReference type="HAMAP-Rule" id="MF_01369"/>
    </source>
</evidence>
<dbReference type="GO" id="GO:0006412">
    <property type="term" value="P:translation"/>
    <property type="evidence" value="ECO:0007669"/>
    <property type="project" value="UniProtKB-UniRule"/>
</dbReference>
<proteinExistence type="inferred from homology"/>
<comment type="subunit">
    <text evidence="4">Part of the 50S ribosomal subunit. Contacts protein L29, and trigger factor when it is bound to the ribosome.</text>
</comment>
<keyword evidence="4" id="KW-0699">rRNA-binding</keyword>
<dbReference type="GO" id="GO:0005840">
    <property type="term" value="C:ribosome"/>
    <property type="evidence" value="ECO:0007669"/>
    <property type="project" value="UniProtKB-KW"/>
</dbReference>
<comment type="function">
    <text evidence="4">One of the early assembly proteins it binds 23S rRNA. One of the proteins that surrounds the polypeptide exit tunnel on the outside of the ribosome. Forms the main docking site for trigger factor binding to the ribosome.</text>
</comment>
<organism evidence="5 6">
    <name type="scientific">Candidatus Roizmanbacteria bacterium RIFCSPLOWO2_01_FULL_40_42</name>
    <dbReference type="NCBI Taxonomy" id="1802066"/>
    <lineage>
        <taxon>Bacteria</taxon>
        <taxon>Candidatus Roizmaniibacteriota</taxon>
    </lineage>
</organism>
<dbReference type="Proteomes" id="UP000178558">
    <property type="component" value="Unassembled WGS sequence"/>
</dbReference>
<dbReference type="GO" id="GO:0003735">
    <property type="term" value="F:structural constituent of ribosome"/>
    <property type="evidence" value="ECO:0007669"/>
    <property type="project" value="InterPro"/>
</dbReference>
<comment type="similarity">
    <text evidence="1 4">Belongs to the universal ribosomal protein uL23 family.</text>
</comment>
<name>A0A1F7J4I1_9BACT</name>
<comment type="caution">
    <text evidence="5">The sequence shown here is derived from an EMBL/GenBank/DDBJ whole genome shotgun (WGS) entry which is preliminary data.</text>
</comment>
<dbReference type="Gene3D" id="3.30.70.330">
    <property type="match status" value="1"/>
</dbReference>
<dbReference type="Pfam" id="PF00276">
    <property type="entry name" value="Ribosomal_L23"/>
    <property type="match status" value="1"/>
</dbReference>
<dbReference type="GO" id="GO:0019843">
    <property type="term" value="F:rRNA binding"/>
    <property type="evidence" value="ECO:0007669"/>
    <property type="project" value="UniProtKB-UniRule"/>
</dbReference>
<sequence length="95" mass="10895">MKIEGVILGPVLTEKATNLATGKVYMFLIHKDATKFKVKDALEKLYQVKISQVSIMTRKGKERRTGRRMMKKTLPNRKIAYVKVTEGKIDLFPQV</sequence>
<gene>
    <name evidence="4" type="primary">rplW</name>
    <name evidence="5" type="ORF">A3B50_01855</name>
</gene>
<dbReference type="GO" id="GO:1990904">
    <property type="term" value="C:ribonucleoprotein complex"/>
    <property type="evidence" value="ECO:0007669"/>
    <property type="project" value="UniProtKB-KW"/>
</dbReference>
<keyword evidence="4" id="KW-0694">RNA-binding</keyword>
<dbReference type="SUPFAM" id="SSF54189">
    <property type="entry name" value="Ribosomal proteins S24e, L23 and L15e"/>
    <property type="match status" value="1"/>
</dbReference>
<dbReference type="InterPro" id="IPR012678">
    <property type="entry name" value="Ribosomal_uL23/eL15/eS24_sf"/>
</dbReference>
<dbReference type="HAMAP" id="MF_01369_B">
    <property type="entry name" value="Ribosomal_uL23_B"/>
    <property type="match status" value="1"/>
</dbReference>
<dbReference type="InterPro" id="IPR013025">
    <property type="entry name" value="Ribosomal_uL23-like"/>
</dbReference>